<keyword evidence="1 6" id="KW-0489">Methyltransferase</keyword>
<dbReference type="PROSITE" id="PS51683">
    <property type="entry name" value="SAM_OMT_II"/>
    <property type="match status" value="1"/>
</dbReference>
<evidence type="ECO:0000256" key="2">
    <source>
        <dbReference type="ARBA" id="ARBA00022679"/>
    </source>
</evidence>
<dbReference type="Proteomes" id="UP000076881">
    <property type="component" value="Unassembled WGS sequence"/>
</dbReference>
<evidence type="ECO:0000259" key="5">
    <source>
        <dbReference type="Pfam" id="PF00891"/>
    </source>
</evidence>
<dbReference type="InterPro" id="IPR016461">
    <property type="entry name" value="COMT-like"/>
</dbReference>
<evidence type="ECO:0000256" key="3">
    <source>
        <dbReference type="ARBA" id="ARBA00022691"/>
    </source>
</evidence>
<dbReference type="GO" id="GO:0008171">
    <property type="term" value="F:O-methyltransferase activity"/>
    <property type="evidence" value="ECO:0007669"/>
    <property type="project" value="InterPro"/>
</dbReference>
<evidence type="ECO:0000256" key="1">
    <source>
        <dbReference type="ARBA" id="ARBA00022603"/>
    </source>
</evidence>
<evidence type="ECO:0000313" key="6">
    <source>
        <dbReference type="EMBL" id="OAA70211.1"/>
    </source>
</evidence>
<dbReference type="EMBL" id="AZHF01000010">
    <property type="protein sequence ID" value="OAA70211.1"/>
    <property type="molecule type" value="Genomic_DNA"/>
</dbReference>
<evidence type="ECO:0000313" key="7">
    <source>
        <dbReference type="Proteomes" id="UP000076881"/>
    </source>
</evidence>
<dbReference type="SUPFAM" id="SSF53335">
    <property type="entry name" value="S-adenosyl-L-methionine-dependent methyltransferases"/>
    <property type="match status" value="1"/>
</dbReference>
<keyword evidence="2 6" id="KW-0808">Transferase</keyword>
<dbReference type="AlphaFoldDB" id="A0A168BK08"/>
<proteinExistence type="predicted"/>
<evidence type="ECO:0000256" key="4">
    <source>
        <dbReference type="SAM" id="MobiDB-lite"/>
    </source>
</evidence>
<comment type="caution">
    <text evidence="6">The sequence shown here is derived from an EMBL/GenBank/DDBJ whole genome shotgun (WGS) entry which is preliminary data.</text>
</comment>
<dbReference type="PANTHER" id="PTHR43712">
    <property type="entry name" value="PUTATIVE (AFU_ORTHOLOGUE AFUA_4G14580)-RELATED"/>
    <property type="match status" value="1"/>
</dbReference>
<feature type="domain" description="O-methyltransferase C-terminal" evidence="5">
    <location>
        <begin position="244"/>
        <end position="390"/>
    </location>
</feature>
<sequence>MTTTAVVEGSRQTIPIRFDNEQCHEAESTTSDIVHPSPPKDSRYEESVSSPTQESQEKTLVVTPVHTYLYNMIELGVVRALFDRHVFEAIPVDGDISIEDLAVRTGVEVTLLNRFIQFLALAKRLASPALGRMAHTQKSRVFLYPEAVNFLSLDVDFFMGPATRWSGYFEANGWKEPQSSTRTPLGLCYSHPDKSIYDVMLLLPGKRAAIFNAAMADTINEMKIVGYYDFSWIAKHVENDSKRTLIVDVGGGKGQALKAIIQESPAIPPQRCVLHDQATAINEAISEEDAIIKDIPKVVSSFFEPQLIKGSLVYHIRRILNDYPDKEAREILQHCRDACADDSTVLVSEQILPNTPSLDLAAMDIFMLNYGGKRRTRAMFEELTGSAGFKVARVAADNASGQAIIEMVPV</sequence>
<dbReference type="InterPro" id="IPR036388">
    <property type="entry name" value="WH-like_DNA-bd_sf"/>
</dbReference>
<dbReference type="InterPro" id="IPR029063">
    <property type="entry name" value="SAM-dependent_MTases_sf"/>
</dbReference>
<dbReference type="InterPro" id="IPR001077">
    <property type="entry name" value="COMT_C"/>
</dbReference>
<organism evidence="6 7">
    <name type="scientific">Akanthomyces lecanii RCEF 1005</name>
    <dbReference type="NCBI Taxonomy" id="1081108"/>
    <lineage>
        <taxon>Eukaryota</taxon>
        <taxon>Fungi</taxon>
        <taxon>Dikarya</taxon>
        <taxon>Ascomycota</taxon>
        <taxon>Pezizomycotina</taxon>
        <taxon>Sordariomycetes</taxon>
        <taxon>Hypocreomycetidae</taxon>
        <taxon>Hypocreales</taxon>
        <taxon>Cordycipitaceae</taxon>
        <taxon>Akanthomyces</taxon>
        <taxon>Cordyceps confragosa</taxon>
    </lineage>
</organism>
<dbReference type="Gene3D" id="3.40.50.150">
    <property type="entry name" value="Vaccinia Virus protein VP39"/>
    <property type="match status" value="1"/>
</dbReference>
<accession>A0A168BK08</accession>
<feature type="region of interest" description="Disordered" evidence="4">
    <location>
        <begin position="25"/>
        <end position="57"/>
    </location>
</feature>
<dbReference type="GO" id="GO:0032259">
    <property type="term" value="P:methylation"/>
    <property type="evidence" value="ECO:0007669"/>
    <property type="project" value="UniProtKB-KW"/>
</dbReference>
<dbReference type="Pfam" id="PF00891">
    <property type="entry name" value="Methyltransf_2"/>
    <property type="match status" value="1"/>
</dbReference>
<dbReference type="Gene3D" id="1.10.10.10">
    <property type="entry name" value="Winged helix-like DNA-binding domain superfamily/Winged helix DNA-binding domain"/>
    <property type="match status" value="1"/>
</dbReference>
<dbReference type="SUPFAM" id="SSF46785">
    <property type="entry name" value="Winged helix' DNA-binding domain"/>
    <property type="match status" value="1"/>
</dbReference>
<keyword evidence="3" id="KW-0949">S-adenosyl-L-methionine</keyword>
<name>A0A168BK08_CORDF</name>
<dbReference type="PANTHER" id="PTHR43712:SF11">
    <property type="entry name" value="O-METHYLTRANSFERASE (AFU_ORTHOLOGUE AFUA_2G17820)-RELATED"/>
    <property type="match status" value="1"/>
</dbReference>
<keyword evidence="7" id="KW-1185">Reference proteome</keyword>
<dbReference type="InterPro" id="IPR036390">
    <property type="entry name" value="WH_DNA-bd_sf"/>
</dbReference>
<reference evidence="6 7" key="1">
    <citation type="journal article" date="2016" name="Genome Biol. Evol.">
        <title>Divergent and convergent evolution of fungal pathogenicity.</title>
        <authorList>
            <person name="Shang Y."/>
            <person name="Xiao G."/>
            <person name="Zheng P."/>
            <person name="Cen K."/>
            <person name="Zhan S."/>
            <person name="Wang C."/>
        </authorList>
    </citation>
    <scope>NUCLEOTIDE SEQUENCE [LARGE SCALE GENOMIC DNA]</scope>
    <source>
        <strain evidence="6 7">RCEF 1005</strain>
    </source>
</reference>
<dbReference type="OrthoDB" id="1535081at2759"/>
<protein>
    <submittedName>
        <fullName evidence="6">O-methyltransferase</fullName>
    </submittedName>
</protein>
<gene>
    <name evidence="6" type="ORF">LEL_10027</name>
</gene>